<evidence type="ECO:0000256" key="1">
    <source>
        <dbReference type="ARBA" id="ARBA00004651"/>
    </source>
</evidence>
<comment type="subcellular location">
    <subcellularLocation>
        <location evidence="1 10">Cell membrane</location>
        <topology evidence="1 10">Multi-pass membrane protein</topology>
    </subcellularLocation>
</comment>
<reference evidence="11" key="2">
    <citation type="submission" date="2020-09" db="EMBL/GenBank/DDBJ databases">
        <authorList>
            <person name="Sun Q."/>
            <person name="Ohkuma M."/>
        </authorList>
    </citation>
    <scope>NUCLEOTIDE SEQUENCE</scope>
    <source>
        <strain evidence="11">JCM 3313</strain>
    </source>
</reference>
<keyword evidence="5 10" id="KW-0472">Membrane</keyword>
<dbReference type="InterPro" id="IPR003691">
    <property type="entry name" value="FluC"/>
</dbReference>
<evidence type="ECO:0000256" key="9">
    <source>
        <dbReference type="ARBA" id="ARBA00049940"/>
    </source>
</evidence>
<comment type="caution">
    <text evidence="11">The sequence shown here is derived from an EMBL/GenBank/DDBJ whole genome shotgun (WGS) entry which is preliminary data.</text>
</comment>
<evidence type="ECO:0000256" key="8">
    <source>
        <dbReference type="ARBA" id="ARBA00035585"/>
    </source>
</evidence>
<accession>A0A918AIB3</accession>
<feature type="transmembrane region" description="Helical" evidence="10">
    <location>
        <begin position="31"/>
        <end position="52"/>
    </location>
</feature>
<keyword evidence="3 10" id="KW-0812">Transmembrane</keyword>
<dbReference type="AlphaFoldDB" id="A0A918AIB3"/>
<dbReference type="GO" id="GO:0140114">
    <property type="term" value="P:cellular detoxification of fluoride"/>
    <property type="evidence" value="ECO:0007669"/>
    <property type="project" value="UniProtKB-UniRule"/>
</dbReference>
<comment type="similarity">
    <text evidence="7 10">Belongs to the fluoride channel Fluc/FEX (TC 1.A.43) family.</text>
</comment>
<keyword evidence="12" id="KW-1185">Reference proteome</keyword>
<protein>
    <recommendedName>
        <fullName evidence="10">Fluoride-specific ion channel FluC</fullName>
    </recommendedName>
</protein>
<keyword evidence="2 10" id="KW-1003">Cell membrane</keyword>
<keyword evidence="6 10" id="KW-0407">Ion channel</keyword>
<sequence>MTAPRGALAAVALGGGLGGLARYGLGLLVPGPWGTLLVNVLGCALIGVLMAFAPRAHPLVRPLLGVGVLGGFTTFSAYAVDAVRLGGAVALGYLGLTLVVALTATGAALAVTRRLLR</sequence>
<keyword evidence="10" id="KW-0915">Sodium</keyword>
<dbReference type="Proteomes" id="UP000639606">
    <property type="component" value="Unassembled WGS sequence"/>
</dbReference>
<feature type="binding site" evidence="10">
    <location>
        <position position="70"/>
    </location>
    <ligand>
        <name>Na(+)</name>
        <dbReference type="ChEBI" id="CHEBI:29101"/>
        <note>structural</note>
    </ligand>
</feature>
<evidence type="ECO:0000256" key="3">
    <source>
        <dbReference type="ARBA" id="ARBA00022692"/>
    </source>
</evidence>
<dbReference type="HAMAP" id="MF_00454">
    <property type="entry name" value="FluC"/>
    <property type="match status" value="1"/>
</dbReference>
<gene>
    <name evidence="10" type="primary">fluC</name>
    <name evidence="10" type="synonym">crcB</name>
    <name evidence="11" type="ORF">GCM10010185_11410</name>
</gene>
<reference evidence="11" key="1">
    <citation type="journal article" date="2014" name="Int. J. Syst. Evol. Microbiol.">
        <title>Complete genome sequence of Corynebacterium casei LMG S-19264T (=DSM 44701T), isolated from a smear-ripened cheese.</title>
        <authorList>
            <consortium name="US DOE Joint Genome Institute (JGI-PGF)"/>
            <person name="Walter F."/>
            <person name="Albersmeier A."/>
            <person name="Kalinowski J."/>
            <person name="Ruckert C."/>
        </authorList>
    </citation>
    <scope>NUCLEOTIDE SEQUENCE</scope>
    <source>
        <strain evidence="11">JCM 3313</strain>
    </source>
</reference>
<comment type="function">
    <text evidence="9 10">Fluoride-specific ion channel. Important for reducing fluoride concentration in the cell, thus reducing its toxicity.</text>
</comment>
<name>A0A918AIB3_9PSEU</name>
<evidence type="ECO:0000256" key="6">
    <source>
        <dbReference type="ARBA" id="ARBA00023303"/>
    </source>
</evidence>
<dbReference type="GO" id="GO:0062054">
    <property type="term" value="F:fluoride channel activity"/>
    <property type="evidence" value="ECO:0007669"/>
    <property type="project" value="UniProtKB-UniRule"/>
</dbReference>
<evidence type="ECO:0000313" key="12">
    <source>
        <dbReference type="Proteomes" id="UP000639606"/>
    </source>
</evidence>
<evidence type="ECO:0000256" key="5">
    <source>
        <dbReference type="ARBA" id="ARBA00023136"/>
    </source>
</evidence>
<comment type="catalytic activity">
    <reaction evidence="8">
        <text>fluoride(in) = fluoride(out)</text>
        <dbReference type="Rhea" id="RHEA:76159"/>
        <dbReference type="ChEBI" id="CHEBI:17051"/>
    </reaction>
    <physiologicalReaction direction="left-to-right" evidence="8">
        <dbReference type="Rhea" id="RHEA:76160"/>
    </physiologicalReaction>
</comment>
<keyword evidence="10" id="KW-0813">Transport</keyword>
<evidence type="ECO:0000313" key="11">
    <source>
        <dbReference type="EMBL" id="GGP41876.1"/>
    </source>
</evidence>
<keyword evidence="4 10" id="KW-1133">Transmembrane helix</keyword>
<feature type="transmembrane region" description="Helical" evidence="10">
    <location>
        <begin position="90"/>
        <end position="111"/>
    </location>
</feature>
<dbReference type="EMBL" id="BMRG01000002">
    <property type="protein sequence ID" value="GGP41876.1"/>
    <property type="molecule type" value="Genomic_DNA"/>
</dbReference>
<proteinExistence type="inferred from homology"/>
<organism evidence="11 12">
    <name type="scientific">Saccharothrix coeruleofusca</name>
    <dbReference type="NCBI Taxonomy" id="33919"/>
    <lineage>
        <taxon>Bacteria</taxon>
        <taxon>Bacillati</taxon>
        <taxon>Actinomycetota</taxon>
        <taxon>Actinomycetes</taxon>
        <taxon>Pseudonocardiales</taxon>
        <taxon>Pseudonocardiaceae</taxon>
        <taxon>Saccharothrix</taxon>
    </lineage>
</organism>
<evidence type="ECO:0000256" key="2">
    <source>
        <dbReference type="ARBA" id="ARBA00022475"/>
    </source>
</evidence>
<keyword evidence="10" id="KW-0406">Ion transport</keyword>
<dbReference type="GO" id="GO:0046872">
    <property type="term" value="F:metal ion binding"/>
    <property type="evidence" value="ECO:0007669"/>
    <property type="project" value="UniProtKB-KW"/>
</dbReference>
<evidence type="ECO:0000256" key="4">
    <source>
        <dbReference type="ARBA" id="ARBA00022989"/>
    </source>
</evidence>
<evidence type="ECO:0000256" key="10">
    <source>
        <dbReference type="HAMAP-Rule" id="MF_00454"/>
    </source>
</evidence>
<dbReference type="RefSeq" id="WP_229795130.1">
    <property type="nucleotide sequence ID" value="NZ_BMRG01000002.1"/>
</dbReference>
<comment type="activity regulation">
    <text evidence="10">Na(+) is not transported, but it plays an essential structural role and its presence is essential for fluoride channel function.</text>
</comment>
<keyword evidence="10" id="KW-0479">Metal-binding</keyword>
<feature type="transmembrane region" description="Helical" evidence="10">
    <location>
        <begin position="59"/>
        <end position="78"/>
    </location>
</feature>
<feature type="binding site" evidence="10">
    <location>
        <position position="73"/>
    </location>
    <ligand>
        <name>Na(+)</name>
        <dbReference type="ChEBI" id="CHEBI:29101"/>
        <note>structural</note>
    </ligand>
</feature>
<dbReference type="GO" id="GO:0005886">
    <property type="term" value="C:plasma membrane"/>
    <property type="evidence" value="ECO:0007669"/>
    <property type="project" value="UniProtKB-SubCell"/>
</dbReference>
<evidence type="ECO:0000256" key="7">
    <source>
        <dbReference type="ARBA" id="ARBA00035120"/>
    </source>
</evidence>
<dbReference type="Pfam" id="PF02537">
    <property type="entry name" value="CRCB"/>
    <property type="match status" value="1"/>
</dbReference>